<evidence type="ECO:0000259" key="2">
    <source>
        <dbReference type="PROSITE" id="PS50878"/>
    </source>
</evidence>
<reference evidence="4" key="1">
    <citation type="journal article" date="2015" name="Nat. Genet.">
        <title>The genome and transcriptome of the zoonotic hookworm Ancylostoma ceylanicum identify infection-specific gene families.</title>
        <authorList>
            <person name="Schwarz E.M."/>
            <person name="Hu Y."/>
            <person name="Antoshechkin I."/>
            <person name="Miller M.M."/>
            <person name="Sternberg P.W."/>
            <person name="Aroian R.V."/>
        </authorList>
    </citation>
    <scope>NUCLEOTIDE SEQUENCE</scope>
    <source>
        <strain evidence="4">HY135</strain>
    </source>
</reference>
<dbReference type="Pfam" id="PF26215">
    <property type="entry name" value="HTH_animal"/>
    <property type="match status" value="1"/>
</dbReference>
<name>A0A016TB73_9BILA</name>
<feature type="domain" description="Reverse transcriptase" evidence="2">
    <location>
        <begin position="1"/>
        <end position="88"/>
    </location>
</feature>
<dbReference type="OrthoDB" id="5831138at2759"/>
<dbReference type="EMBL" id="JARK01001455">
    <property type="protein sequence ID" value="EYB99907.1"/>
    <property type="molecule type" value="Genomic_DNA"/>
</dbReference>
<evidence type="ECO:0000256" key="1">
    <source>
        <dbReference type="SAM" id="MobiDB-lite"/>
    </source>
</evidence>
<dbReference type="InterPro" id="IPR000477">
    <property type="entry name" value="RT_dom"/>
</dbReference>
<protein>
    <recommendedName>
        <fullName evidence="2">Reverse transcriptase domain-containing protein</fullName>
    </recommendedName>
</protein>
<dbReference type="AlphaFoldDB" id="A0A016TB73"/>
<dbReference type="Proteomes" id="UP000024635">
    <property type="component" value="Unassembled WGS sequence"/>
</dbReference>
<feature type="region of interest" description="Disordered" evidence="1">
    <location>
        <begin position="145"/>
        <end position="166"/>
    </location>
</feature>
<evidence type="ECO:0000313" key="3">
    <source>
        <dbReference type="EMBL" id="EYB99907.1"/>
    </source>
</evidence>
<sequence>MGQRLAPVLAICFMSKIEEPVLSRCPLMYCRYIDDCCIVTSTQSEMDECFGILNQHSQSQYISFTTEKPCDEWLPYLNTQLMLANGTLHVKWYRKESSKNIILPARSAHPTVVKRAIVRGVFKTALEVSNGESERQESLRMANETMSGNGYSSRPERARKTVAANAGNRDERELPLCLPFFSDRVSAAVKQCLTQAHLQDVALVNIPNENIRRQLVRNRLYDKACVLRNCVVCSYGRIGDCTKSGVVYLPINCTKSGVVRM</sequence>
<dbReference type="PROSITE" id="PS50878">
    <property type="entry name" value="RT_POL"/>
    <property type="match status" value="1"/>
</dbReference>
<proteinExistence type="predicted"/>
<dbReference type="PANTHER" id="PTHR21301">
    <property type="entry name" value="REVERSE TRANSCRIPTASE"/>
    <property type="match status" value="1"/>
</dbReference>
<comment type="caution">
    <text evidence="3">The sequence shown here is derived from an EMBL/GenBank/DDBJ whole genome shotgun (WGS) entry which is preliminary data.</text>
</comment>
<gene>
    <name evidence="3" type="primary">Acey_s0119.g834</name>
    <name evidence="3" type="ORF">Y032_0119g834</name>
</gene>
<accession>A0A016TB73</accession>
<dbReference type="PANTHER" id="PTHR21301:SF10">
    <property type="entry name" value="REVERSE TRANSCRIPTASE DOMAIN-CONTAINING PROTEIN"/>
    <property type="match status" value="1"/>
</dbReference>
<organism evidence="3 4">
    <name type="scientific">Ancylostoma ceylanicum</name>
    <dbReference type="NCBI Taxonomy" id="53326"/>
    <lineage>
        <taxon>Eukaryota</taxon>
        <taxon>Metazoa</taxon>
        <taxon>Ecdysozoa</taxon>
        <taxon>Nematoda</taxon>
        <taxon>Chromadorea</taxon>
        <taxon>Rhabditida</taxon>
        <taxon>Rhabditina</taxon>
        <taxon>Rhabditomorpha</taxon>
        <taxon>Strongyloidea</taxon>
        <taxon>Ancylostomatidae</taxon>
        <taxon>Ancylostomatinae</taxon>
        <taxon>Ancylostoma</taxon>
    </lineage>
</organism>
<evidence type="ECO:0000313" key="4">
    <source>
        <dbReference type="Proteomes" id="UP000024635"/>
    </source>
</evidence>
<dbReference type="InterPro" id="IPR058912">
    <property type="entry name" value="HTH_animal"/>
</dbReference>
<keyword evidence="4" id="KW-1185">Reference proteome</keyword>